<dbReference type="EMBL" id="CAADHB010000002">
    <property type="protein sequence ID" value="VFK77799.1"/>
    <property type="molecule type" value="Genomic_DNA"/>
</dbReference>
<dbReference type="EMBL" id="CAADFU010000002">
    <property type="protein sequence ID" value="VFK39129.1"/>
    <property type="molecule type" value="Genomic_DNA"/>
</dbReference>
<proteinExistence type="predicted"/>
<sequence>MSDTEKIVKAETMGAFFGAINNKHGTGFPQKILPKESFFGKTWGSKVKVSPPGDNIEAGEKMETRYIATIPTGSAVPVFFFRPEGLKLKSMTITVVSTQ</sequence>
<protein>
    <submittedName>
        <fullName evidence="1">Uncharacterized protein</fullName>
    </submittedName>
</protein>
<organism evidence="1">
    <name type="scientific">Candidatus Kentrum sp. SD</name>
    <dbReference type="NCBI Taxonomy" id="2126332"/>
    <lineage>
        <taxon>Bacteria</taxon>
        <taxon>Pseudomonadati</taxon>
        <taxon>Pseudomonadota</taxon>
        <taxon>Gammaproteobacteria</taxon>
        <taxon>Candidatus Kentrum</taxon>
    </lineage>
</organism>
<dbReference type="AlphaFoldDB" id="A0A450Y4K8"/>
<gene>
    <name evidence="3" type="ORF">BECKSD772D_GA0070982_100213</name>
    <name evidence="2" type="ORF">BECKSD772E_GA0070983_100214</name>
    <name evidence="1" type="ORF">BECKSD772F_GA0070984_100214</name>
</gene>
<evidence type="ECO:0000313" key="2">
    <source>
        <dbReference type="EMBL" id="VFK39129.1"/>
    </source>
</evidence>
<accession>A0A450Y4K8</accession>
<name>A0A450Y4K8_9GAMM</name>
<evidence type="ECO:0000313" key="1">
    <source>
        <dbReference type="EMBL" id="VFK36476.1"/>
    </source>
</evidence>
<reference evidence="1" key="1">
    <citation type="submission" date="2019-02" db="EMBL/GenBank/DDBJ databases">
        <authorList>
            <person name="Gruber-Vodicka R. H."/>
            <person name="Seah K. B. B."/>
        </authorList>
    </citation>
    <scope>NUCLEOTIDE SEQUENCE</scope>
    <source>
        <strain evidence="3">BECK_S127</strain>
        <strain evidence="2">BECK_S1320</strain>
        <strain evidence="1">BECK_S1321</strain>
    </source>
</reference>
<evidence type="ECO:0000313" key="3">
    <source>
        <dbReference type="EMBL" id="VFK77799.1"/>
    </source>
</evidence>
<dbReference type="EMBL" id="CAADFR010000002">
    <property type="protein sequence ID" value="VFK36476.1"/>
    <property type="molecule type" value="Genomic_DNA"/>
</dbReference>